<name>A0A1R1JUR3_ALCXX</name>
<protein>
    <submittedName>
        <fullName evidence="1">Uncharacterized protein</fullName>
    </submittedName>
</protein>
<reference evidence="1 2" key="1">
    <citation type="submission" date="2016-09" db="EMBL/GenBank/DDBJ databases">
        <title>Phylogenomics of Achromobacter.</title>
        <authorList>
            <person name="Jeukens J."/>
            <person name="Freschi L."/>
            <person name="Vincent A.T."/>
            <person name="Emond-Rheault J.-G."/>
            <person name="Kukavica-Ibrulj I."/>
            <person name="Charette S.J."/>
            <person name="Levesque R.C."/>
        </authorList>
    </citation>
    <scope>NUCLEOTIDE SEQUENCE [LARGE SCALE GENOMIC DNA]</scope>
    <source>
        <strain evidence="1 2">AUS488</strain>
    </source>
</reference>
<organism evidence="1 2">
    <name type="scientific">Alcaligenes xylosoxydans xylosoxydans</name>
    <name type="common">Achromobacter xylosoxidans</name>
    <dbReference type="NCBI Taxonomy" id="85698"/>
    <lineage>
        <taxon>Bacteria</taxon>
        <taxon>Pseudomonadati</taxon>
        <taxon>Pseudomonadota</taxon>
        <taxon>Betaproteobacteria</taxon>
        <taxon>Burkholderiales</taxon>
        <taxon>Alcaligenaceae</taxon>
        <taxon>Achromobacter</taxon>
    </lineage>
</organism>
<proteinExistence type="predicted"/>
<dbReference type="Proteomes" id="UP000187251">
    <property type="component" value="Unassembled WGS sequence"/>
</dbReference>
<gene>
    <name evidence="1" type="ORF">BIZ92_24875</name>
</gene>
<evidence type="ECO:0000313" key="1">
    <source>
        <dbReference type="EMBL" id="OMG88983.1"/>
    </source>
</evidence>
<accession>A0A1R1JUR3</accession>
<dbReference type="RefSeq" id="WP_081397661.1">
    <property type="nucleotide sequence ID" value="NZ_AP028040.1"/>
</dbReference>
<sequence>MKLAIDVQTMHIYMGKDSANRTMFFGSTLTQATSVTREFQASDLPSGGVLSNKHWIFQELSFDPTSRLRRGNLYQPETQKPWPADQVIDHPPPELTAVPKADRVDEFRVRRTVYPYEPCRELIRLPGTGIGATLALGTAESWSLWRVVQAEFSVSGAVLVTLKSRSYLGTLPDVDLGKINVDFHADITRALGRAADAAHRESPVSVIDQCRNALVVCLARWLVQENREPHTVLTEDLGELTKKVSDDNHCIKAIARLIGRLHARGKDNERLRRQSRTPDEDDADLAVQSLGFALREFGWIATNVP</sequence>
<dbReference type="EMBL" id="MJMN01000012">
    <property type="protein sequence ID" value="OMG88983.1"/>
    <property type="molecule type" value="Genomic_DNA"/>
</dbReference>
<evidence type="ECO:0000313" key="2">
    <source>
        <dbReference type="Proteomes" id="UP000187251"/>
    </source>
</evidence>
<dbReference type="OrthoDB" id="6388119at2"/>
<comment type="caution">
    <text evidence="1">The sequence shown here is derived from an EMBL/GenBank/DDBJ whole genome shotgun (WGS) entry which is preliminary data.</text>
</comment>
<dbReference type="AlphaFoldDB" id="A0A1R1JUR3"/>